<proteinExistence type="predicted"/>
<reference evidence="1" key="1">
    <citation type="submission" date="2021-03" db="EMBL/GenBank/DDBJ databases">
        <title>Complete Genome of Pseudoalteromonas xiamenensis STKMTI.2, a new potential marine bacterium producing anti-Vibrio compounds.</title>
        <authorList>
            <person name="Handayani D.P."/>
            <person name="Isnansetyo A."/>
            <person name="Istiqomah I."/>
            <person name="Jumina J."/>
        </authorList>
    </citation>
    <scope>NUCLEOTIDE SEQUENCE</scope>
    <source>
        <strain evidence="1">STKMTI.2</strain>
    </source>
</reference>
<dbReference type="GO" id="GO:0002143">
    <property type="term" value="P:tRNA wobble position uridine thiolation"/>
    <property type="evidence" value="ECO:0007669"/>
    <property type="project" value="TreeGrafter"/>
</dbReference>
<accession>A0A975DGR9</accession>
<name>A0A975DGR9_9GAMM</name>
<dbReference type="Pfam" id="PF02635">
    <property type="entry name" value="DsrE"/>
    <property type="match status" value="1"/>
</dbReference>
<gene>
    <name evidence="1" type="ORF">J5O05_00390</name>
</gene>
<dbReference type="AlphaFoldDB" id="A0A975DGR9"/>
<dbReference type="KEGG" id="pxi:J5O05_00390"/>
<sequence length="116" mass="12608">MASFVLSLHSSPSVLSALQALSRFAQAALKNGHRIDCVFLYQDGVYHAQEGINQPTDQLSINQLWLDLKALSIPLLLCVTAAENRGVAADTGLFDVAGLAEFAMKTSKADKWVQFK</sequence>
<dbReference type="PANTHER" id="PTHR34874:SF3">
    <property type="entry name" value="SULFURTRANSFERASE TUSD"/>
    <property type="match status" value="1"/>
</dbReference>
<evidence type="ECO:0000313" key="1">
    <source>
        <dbReference type="EMBL" id="QTH71493.1"/>
    </source>
</evidence>
<evidence type="ECO:0000313" key="2">
    <source>
        <dbReference type="Proteomes" id="UP000664904"/>
    </source>
</evidence>
<dbReference type="SUPFAM" id="SSF75169">
    <property type="entry name" value="DsrEFH-like"/>
    <property type="match status" value="1"/>
</dbReference>
<dbReference type="EMBL" id="CP072133">
    <property type="protein sequence ID" value="QTH71493.1"/>
    <property type="molecule type" value="Genomic_DNA"/>
</dbReference>
<dbReference type="Gene3D" id="3.40.1260.10">
    <property type="entry name" value="DsrEFH-like"/>
    <property type="match status" value="1"/>
</dbReference>
<dbReference type="PANTHER" id="PTHR34874">
    <property type="entry name" value="PROTEIN YCHN"/>
    <property type="match status" value="1"/>
</dbReference>
<dbReference type="Proteomes" id="UP000664904">
    <property type="component" value="Chromosome"/>
</dbReference>
<dbReference type="GO" id="GO:0097163">
    <property type="term" value="F:sulfur carrier activity"/>
    <property type="evidence" value="ECO:0007669"/>
    <property type="project" value="TreeGrafter"/>
</dbReference>
<dbReference type="InterPro" id="IPR003787">
    <property type="entry name" value="Sulphur_relay_DsrE/F-like"/>
</dbReference>
<keyword evidence="2" id="KW-1185">Reference proteome</keyword>
<dbReference type="GO" id="GO:1990228">
    <property type="term" value="C:sulfurtransferase complex"/>
    <property type="evidence" value="ECO:0007669"/>
    <property type="project" value="TreeGrafter"/>
</dbReference>
<protein>
    <submittedName>
        <fullName evidence="1">DsrE family protein</fullName>
    </submittedName>
</protein>
<dbReference type="RefSeq" id="WP_208843119.1">
    <property type="nucleotide sequence ID" value="NZ_CP072133.1"/>
</dbReference>
<organism evidence="1 2">
    <name type="scientific">Pseudoalteromonas xiamenensis</name>
    <dbReference type="NCBI Taxonomy" id="882626"/>
    <lineage>
        <taxon>Bacteria</taxon>
        <taxon>Pseudomonadati</taxon>
        <taxon>Pseudomonadota</taxon>
        <taxon>Gammaproteobacteria</taxon>
        <taxon>Alteromonadales</taxon>
        <taxon>Pseudoalteromonadaceae</taxon>
        <taxon>Pseudoalteromonas</taxon>
    </lineage>
</organism>
<dbReference type="InterPro" id="IPR027396">
    <property type="entry name" value="DsrEFH-like"/>
</dbReference>